<dbReference type="InterPro" id="IPR031025">
    <property type="entry name" value="LruC_dom"/>
</dbReference>
<accession>A0A965ZG25</accession>
<dbReference type="Pfam" id="PF13448">
    <property type="entry name" value="DUF4114"/>
    <property type="match status" value="1"/>
</dbReference>
<dbReference type="NCBIfam" id="TIGR04456">
    <property type="entry name" value="LruC_dom"/>
    <property type="match status" value="1"/>
</dbReference>
<dbReference type="Proteomes" id="UP000638732">
    <property type="component" value="Unassembled WGS sequence"/>
</dbReference>
<proteinExistence type="predicted"/>
<sequence length="698" mass="73604">MNRILTFCLVAGAALFASCKKDHSGDGGTTTPVNKIAPDGFNFATSKNVSLNLSLKDNGNSALAGIVVSVYAPGSTDALFRAVTDKSGNISAKLTVPAYYDKLVIDPAYIGLMHNATAVINNNAVTATIGGSTGYSGDIMPDAINNTAASTATGSVRINGLLTTDFGYPTGYTTSNAFKSPTNLGRPAYLEATGDVIDASLLSYVNASLPEGTPLTTTHPSYLATTAVNTINVTATSDVWVTFVSEGAGYQNTLAYYTYSTANPPTLSSGGTLLGGIDKVTYIFPNASSSGSGGGLISGDKVKLGTFSAGTSIGFVLLQNAWTGSGVSTTGTKFYSQDSFNPENTAALRKHSVMLYDDVHKLYLLGFEDTNRQTGGSDNDFNDLVVYATANPITAISGTNVATIDRGGDTDGDGVADAQDAFPNDPTRAYISYYPTSSTYATLAFEDNFPTKGDYDMNDLLVNYQYAFISNASNQVVELKGNFNVGAAGASFHNGFGVQLPVAASAVSSVTGQQAISGYIQFASNGVEAGQTKAVIIPFDNHEALIKNPDGAYFINTLTTKDKVTNGKTAAIDINFASPVAASTLTVSAFNPFLISNLRRGYEVHLPNFAPTDKATTTLFGTGDDNSSPSTGRYYLSKENWPWAISFSDTFSWPIETIPINQAYLHFSDWASSSGTNYIDWYTNTSSGYRNTANIYSK</sequence>
<dbReference type="AlphaFoldDB" id="A0A965ZG25"/>
<evidence type="ECO:0000313" key="3">
    <source>
        <dbReference type="EMBL" id="NCD70305.1"/>
    </source>
</evidence>
<keyword evidence="4" id="KW-1185">Reference proteome</keyword>
<gene>
    <name evidence="3" type="ORF">GSY63_13135</name>
</gene>
<comment type="caution">
    <text evidence="3">The sequence shown here is derived from an EMBL/GenBank/DDBJ whole genome shotgun (WGS) entry which is preliminary data.</text>
</comment>
<protein>
    <submittedName>
        <fullName evidence="3">LruC domain-containing protein</fullName>
    </submittedName>
</protein>
<name>A0A965ZG25_9SPHI</name>
<reference evidence="3" key="2">
    <citation type="submission" date="2020-10" db="EMBL/GenBank/DDBJ databases">
        <title>Mucilaginibacter sp. nov., isolated from soil.</title>
        <authorList>
            <person name="Jeon C.O."/>
        </authorList>
    </citation>
    <scope>NUCLEOTIDE SEQUENCE</scope>
    <source>
        <strain evidence="3">R11</strain>
    </source>
</reference>
<dbReference type="PROSITE" id="PS51257">
    <property type="entry name" value="PROKAR_LIPOPROTEIN"/>
    <property type="match status" value="1"/>
</dbReference>
<organism evidence="3 4">
    <name type="scientific">Mucilaginibacter agri</name>
    <dbReference type="NCBI Taxonomy" id="2695265"/>
    <lineage>
        <taxon>Bacteria</taxon>
        <taxon>Pseudomonadati</taxon>
        <taxon>Bacteroidota</taxon>
        <taxon>Sphingobacteriia</taxon>
        <taxon>Sphingobacteriales</taxon>
        <taxon>Sphingobacteriaceae</taxon>
        <taxon>Mucilaginibacter</taxon>
    </lineage>
</organism>
<evidence type="ECO:0000313" key="4">
    <source>
        <dbReference type="Proteomes" id="UP000638732"/>
    </source>
</evidence>
<dbReference type="Pfam" id="PF16130">
    <property type="entry name" value="DUF4842"/>
    <property type="match status" value="1"/>
</dbReference>
<dbReference type="InterPro" id="IPR032295">
    <property type="entry name" value="DUF4842"/>
</dbReference>
<dbReference type="EMBL" id="WWEO01000043">
    <property type="protein sequence ID" value="NCD70305.1"/>
    <property type="molecule type" value="Genomic_DNA"/>
</dbReference>
<evidence type="ECO:0000259" key="1">
    <source>
        <dbReference type="Pfam" id="PF13448"/>
    </source>
</evidence>
<dbReference type="InterPro" id="IPR025193">
    <property type="entry name" value="DUF4114"/>
</dbReference>
<evidence type="ECO:0000259" key="2">
    <source>
        <dbReference type="Pfam" id="PF16130"/>
    </source>
</evidence>
<feature type="domain" description="DUF4842" evidence="2">
    <location>
        <begin position="474"/>
        <end position="682"/>
    </location>
</feature>
<feature type="domain" description="DUF4114" evidence="1">
    <location>
        <begin position="307"/>
        <end position="390"/>
    </location>
</feature>
<dbReference type="RefSeq" id="WP_166586291.1">
    <property type="nucleotide sequence ID" value="NZ_WWEO01000043.1"/>
</dbReference>
<reference evidence="3" key="1">
    <citation type="submission" date="2020-01" db="EMBL/GenBank/DDBJ databases">
        <authorList>
            <person name="Seo Y.L."/>
        </authorList>
    </citation>
    <scope>NUCLEOTIDE SEQUENCE</scope>
    <source>
        <strain evidence="3">R11</strain>
    </source>
</reference>